<dbReference type="PANTHER" id="PTHR31296:SF1">
    <property type="entry name" value="MITOCHONDRIAL PROTEIN C2ORF69"/>
    <property type="match status" value="1"/>
</dbReference>
<dbReference type="Pfam" id="PF10561">
    <property type="entry name" value="C2orf69"/>
    <property type="match status" value="2"/>
</dbReference>
<reference evidence="1 2" key="1">
    <citation type="submission" date="2021-04" db="EMBL/GenBank/DDBJ databases">
        <authorList>
            <person name="De Guttry C."/>
            <person name="Zahm M."/>
            <person name="Klopp C."/>
            <person name="Cabau C."/>
            <person name="Louis A."/>
            <person name="Berthelot C."/>
            <person name="Parey E."/>
            <person name="Roest Crollius H."/>
            <person name="Montfort J."/>
            <person name="Robinson-Rechavi M."/>
            <person name="Bucao C."/>
            <person name="Bouchez O."/>
            <person name="Gislard M."/>
            <person name="Lluch J."/>
            <person name="Milhes M."/>
            <person name="Lampietro C."/>
            <person name="Lopez Roques C."/>
            <person name="Donnadieu C."/>
            <person name="Braasch I."/>
            <person name="Desvignes T."/>
            <person name="Postlethwait J."/>
            <person name="Bobe J."/>
            <person name="Wedekind C."/>
            <person name="Guiguen Y."/>
        </authorList>
    </citation>
    <scope>NUCLEOTIDE SEQUENCE [LARGE SCALE GENOMIC DNA]</scope>
    <source>
        <strain evidence="1">Cs_M1</strain>
        <tissue evidence="1">Blood</tissue>
    </source>
</reference>
<dbReference type="PANTHER" id="PTHR31296">
    <property type="entry name" value="UPF0565 PROTEIN C2ORF69"/>
    <property type="match status" value="1"/>
</dbReference>
<dbReference type="Proteomes" id="UP001356427">
    <property type="component" value="Unassembled WGS sequence"/>
</dbReference>
<evidence type="ECO:0000313" key="1">
    <source>
        <dbReference type="EMBL" id="KAK6292723.1"/>
    </source>
</evidence>
<comment type="caution">
    <text evidence="1">The sequence shown here is derived from an EMBL/GenBank/DDBJ whole genome shotgun (WGS) entry which is preliminary data.</text>
</comment>
<name>A0AAN8KKZ9_9TELE</name>
<gene>
    <name evidence="1" type="ORF">J4Q44_G00373080</name>
</gene>
<dbReference type="AlphaFoldDB" id="A0AAN8KKZ9"/>
<proteinExistence type="predicted"/>
<sequence>MHLRLDYSNPVLAHMITARGVATGFRCAAKAMSAAAGSSYFQAPELCLPGVQETRPGCPPRVRRLVDIPGCEPDRVNDLLLLSTSESQGQCGSATEASEERSAHVVFFPGDIQNFQQEMSLQPEGAQWLSWSLENVALTLGRRFPDRHVWVIRASRMYLHKFSCYHNFVESNLFGAPEHSPDYGAFRHLRALLSNGMEQAGLPNPLPLQGGGDKVTPGFSLAVVGFSKGCVVLNQMVYELARARADPELGPFVERLSDMYWLDGGHPGGSETWVTDKRALGELAASGVAVHAHVTPYEVRDPMRAWVGREHGCFVKKLEDLGARLSQKLHFEDEPASIENHFRIIQDF</sequence>
<organism evidence="1 2">
    <name type="scientific">Coregonus suidteri</name>
    <dbReference type="NCBI Taxonomy" id="861788"/>
    <lineage>
        <taxon>Eukaryota</taxon>
        <taxon>Metazoa</taxon>
        <taxon>Chordata</taxon>
        <taxon>Craniata</taxon>
        <taxon>Vertebrata</taxon>
        <taxon>Euteleostomi</taxon>
        <taxon>Actinopterygii</taxon>
        <taxon>Neopterygii</taxon>
        <taxon>Teleostei</taxon>
        <taxon>Protacanthopterygii</taxon>
        <taxon>Salmoniformes</taxon>
        <taxon>Salmonidae</taxon>
        <taxon>Coregoninae</taxon>
        <taxon>Coregonus</taxon>
    </lineage>
</organism>
<evidence type="ECO:0000313" key="2">
    <source>
        <dbReference type="Proteomes" id="UP001356427"/>
    </source>
</evidence>
<protein>
    <submittedName>
        <fullName evidence="1">Uncharacterized protein</fullName>
    </submittedName>
</protein>
<dbReference type="GO" id="GO:0005739">
    <property type="term" value="C:mitochondrion"/>
    <property type="evidence" value="ECO:0007669"/>
    <property type="project" value="TreeGrafter"/>
</dbReference>
<dbReference type="InterPro" id="IPR018881">
    <property type="entry name" value="C2orf69_mit"/>
</dbReference>
<keyword evidence="2" id="KW-1185">Reference proteome</keyword>
<dbReference type="EMBL" id="JAGTTL010000038">
    <property type="protein sequence ID" value="KAK6292723.1"/>
    <property type="molecule type" value="Genomic_DNA"/>
</dbReference>
<accession>A0AAN8KKZ9</accession>